<reference evidence="3" key="1">
    <citation type="journal article" date="2019" name="Int. J. Syst. Evol. Microbiol.">
        <title>The Global Catalogue of Microorganisms (GCM) 10K type strain sequencing project: providing services to taxonomists for standard genome sequencing and annotation.</title>
        <authorList>
            <consortium name="The Broad Institute Genomics Platform"/>
            <consortium name="The Broad Institute Genome Sequencing Center for Infectious Disease"/>
            <person name="Wu L."/>
            <person name="Ma J."/>
        </authorList>
    </citation>
    <scope>NUCLEOTIDE SEQUENCE [LARGE SCALE GENOMIC DNA]</scope>
    <source>
        <strain evidence="3">CCUG 56401</strain>
    </source>
</reference>
<proteinExistence type="predicted"/>
<dbReference type="Proteomes" id="UP001597018">
    <property type="component" value="Unassembled WGS sequence"/>
</dbReference>
<evidence type="ECO:0000313" key="3">
    <source>
        <dbReference type="Proteomes" id="UP001597018"/>
    </source>
</evidence>
<organism evidence="2 3">
    <name type="scientific">Saccharopolyspora rosea</name>
    <dbReference type="NCBI Taxonomy" id="524884"/>
    <lineage>
        <taxon>Bacteria</taxon>
        <taxon>Bacillati</taxon>
        <taxon>Actinomycetota</taxon>
        <taxon>Actinomycetes</taxon>
        <taxon>Pseudonocardiales</taxon>
        <taxon>Pseudonocardiaceae</taxon>
        <taxon>Saccharopolyspora</taxon>
    </lineage>
</organism>
<name>A0ABW3FXJ8_9PSEU</name>
<feature type="compositionally biased region" description="Basic and acidic residues" evidence="1">
    <location>
        <begin position="76"/>
        <end position="94"/>
    </location>
</feature>
<dbReference type="EMBL" id="JBHTIW010000026">
    <property type="protein sequence ID" value="MFD0922885.1"/>
    <property type="molecule type" value="Genomic_DNA"/>
</dbReference>
<dbReference type="InterPro" id="IPR036689">
    <property type="entry name" value="ESAT-6-like_sf"/>
</dbReference>
<evidence type="ECO:0000313" key="2">
    <source>
        <dbReference type="EMBL" id="MFD0922885.1"/>
    </source>
</evidence>
<protein>
    <submittedName>
        <fullName evidence="2">WXG100 family type VII secretion target</fullName>
    </submittedName>
</protein>
<feature type="region of interest" description="Disordered" evidence="1">
    <location>
        <begin position="1"/>
        <end position="20"/>
    </location>
</feature>
<keyword evidence="3" id="KW-1185">Reference proteome</keyword>
<dbReference type="Gene3D" id="1.10.287.1060">
    <property type="entry name" value="ESAT-6-like"/>
    <property type="match status" value="1"/>
</dbReference>
<evidence type="ECO:0000256" key="1">
    <source>
        <dbReference type="SAM" id="MobiDB-lite"/>
    </source>
</evidence>
<dbReference type="RefSeq" id="WP_263254066.1">
    <property type="nucleotide sequence ID" value="NZ_BAABLT010000055.1"/>
</dbReference>
<feature type="region of interest" description="Disordered" evidence="1">
    <location>
        <begin position="75"/>
        <end position="102"/>
    </location>
</feature>
<gene>
    <name evidence="2" type="ORF">ACFQ16_24330</name>
</gene>
<comment type="caution">
    <text evidence="2">The sequence shown here is derived from an EMBL/GenBank/DDBJ whole genome shotgun (WGS) entry which is preliminary data.</text>
</comment>
<dbReference type="SUPFAM" id="SSF140453">
    <property type="entry name" value="EsxAB dimer-like"/>
    <property type="match status" value="1"/>
</dbReference>
<sequence length="102" mass="10757">MNMRPEEIRSGGRKIGDAGDDLDHVLTTLKSALDAEGECWGGDDAGKKFAQDYTKGRDSVLDGLHKLVEGLSGVDRNLKATADDTEGGDAKSAHDIGNVGRS</sequence>
<accession>A0ABW3FXJ8</accession>